<dbReference type="Gene3D" id="3.40.50.2000">
    <property type="entry name" value="Glycogen Phosphorylase B"/>
    <property type="match status" value="2"/>
</dbReference>
<dbReference type="GO" id="GO:0035251">
    <property type="term" value="F:UDP-glucosyltransferase activity"/>
    <property type="evidence" value="ECO:0007669"/>
    <property type="project" value="InterPro"/>
</dbReference>
<gene>
    <name evidence="5" type="primary">DcA93</name>
</gene>
<proteinExistence type="evidence at transcript level"/>
<evidence type="ECO:0000313" key="5">
    <source>
        <dbReference type="EMBL" id="BAF75878.1"/>
    </source>
</evidence>
<dbReference type="SUPFAM" id="SSF53756">
    <property type="entry name" value="UDP-Glycosyltransferase/glycogen phosphorylase"/>
    <property type="match status" value="1"/>
</dbReference>
<sequence>MSSGLVFIPTPGMGHLVSAIELAKHVLRTNNFISISILILNIPSHSSKITGFVDSQSRNNPYPTRLTFVTLPPLSDPPDMAGTPHFSSVIHLHKPIVKQAIEDRVRDGLFKPVGFVVDMFCAEMVDLANEMNVPTYLFFTSGASFLNFLLYAQSLADDHPEIDIVREFSRRDFSALVPGFQNPVTSNVIPALLQEKSGCELLLNFARKFREMKGILVNTYAELEPYGLQALAKGDGKRIPPVYPVGPILELHKKSGRGTTSMDESVIQWLDAQPESSVVFLCFGSWGSFDEEQIKEIANGLEQSGHRFLWALRKPPPKGKLAAPSDNEPYVEALPEGFLERTSGRGKIVAWAPQVEVLAHRAIGGFVSHCGWNSTLESLWFGVPMATWPMYAEQQMNAFELVKDLNLAVEIRMDYKRDLVMGKSNFAVTAEEIENGVKTLMNADGKLRSRVTKMSEEGRKALEEGGSSHDNLEHFIEDVLQ</sequence>
<dbReference type="InterPro" id="IPR035595">
    <property type="entry name" value="UDP_glycos_trans_CS"/>
</dbReference>
<evidence type="ECO:0000256" key="1">
    <source>
        <dbReference type="ARBA" id="ARBA00009995"/>
    </source>
</evidence>
<dbReference type="GO" id="GO:0016104">
    <property type="term" value="P:triterpenoid biosynthetic process"/>
    <property type="evidence" value="ECO:0007669"/>
    <property type="project" value="UniProtKB-ARBA"/>
</dbReference>
<dbReference type="CAZy" id="GT1">
    <property type="family name" value="Glycosyltransferase Family 1"/>
</dbReference>
<name>A7M6I0_DIACA</name>
<dbReference type="PROSITE" id="PS00375">
    <property type="entry name" value="UDPGT"/>
    <property type="match status" value="1"/>
</dbReference>
<keyword evidence="2 3" id="KW-0808">Transferase</keyword>
<dbReference type="InterPro" id="IPR050481">
    <property type="entry name" value="UDP-glycosyltransf_plant"/>
</dbReference>
<keyword evidence="3" id="KW-0328">Glycosyltransferase</keyword>
<dbReference type="PANTHER" id="PTHR48048">
    <property type="entry name" value="GLYCOSYLTRANSFERASE"/>
    <property type="match status" value="1"/>
</dbReference>
<dbReference type="EMBL" id="AB294378">
    <property type="protein sequence ID" value="BAF75878.1"/>
    <property type="molecule type" value="mRNA"/>
</dbReference>
<dbReference type="CDD" id="cd03784">
    <property type="entry name" value="GT1_Gtf-like"/>
    <property type="match status" value="1"/>
</dbReference>
<dbReference type="AlphaFoldDB" id="A7M6I0"/>
<accession>A7M6I0</accession>
<organism evidence="5">
    <name type="scientific">Dianthus caryophyllus</name>
    <name type="common">Carnation</name>
    <name type="synonym">Clove pink</name>
    <dbReference type="NCBI Taxonomy" id="3570"/>
    <lineage>
        <taxon>Eukaryota</taxon>
        <taxon>Viridiplantae</taxon>
        <taxon>Streptophyta</taxon>
        <taxon>Embryophyta</taxon>
        <taxon>Tracheophyta</taxon>
        <taxon>Spermatophyta</taxon>
        <taxon>Magnoliopsida</taxon>
        <taxon>eudicotyledons</taxon>
        <taxon>Gunneridae</taxon>
        <taxon>Pentapetalae</taxon>
        <taxon>Caryophyllales</taxon>
        <taxon>Caryophyllaceae</taxon>
        <taxon>Caryophylleae</taxon>
        <taxon>Dianthus</taxon>
    </lineage>
</organism>
<protein>
    <recommendedName>
        <fullName evidence="4">Glycosyltransferase</fullName>
        <ecNumber evidence="4">2.4.1.-</ecNumber>
    </recommendedName>
</protein>
<dbReference type="FunFam" id="3.40.50.2000:FF:000056">
    <property type="entry name" value="Glycosyltransferase"/>
    <property type="match status" value="1"/>
</dbReference>
<dbReference type="EC" id="2.4.1.-" evidence="4"/>
<dbReference type="Pfam" id="PF00201">
    <property type="entry name" value="UDPGT"/>
    <property type="match status" value="1"/>
</dbReference>
<dbReference type="InterPro" id="IPR002213">
    <property type="entry name" value="UDP_glucos_trans"/>
</dbReference>
<reference evidence="5" key="1">
    <citation type="journal article" date="2011" name="Plant Biotechnol. (Sheffield)">
        <title>Isolation of cDNAs encoding tetrahydroxychalcone 2'-glucosyltransferase activity from carnation, cyclamen, and catharanthus.</title>
        <authorList>
            <person name="Togami J."/>
            <person name="Okuhara H."/>
            <person name="Nakamura N."/>
            <person name="Ishiguro K."/>
            <person name="Hirose C."/>
            <person name="Ochiai M."/>
            <person name="Fukui Y."/>
            <person name="Yamaguchi M."/>
            <person name="Tanaka Y."/>
        </authorList>
    </citation>
    <scope>NUCLEOTIDE SEQUENCE</scope>
</reference>
<evidence type="ECO:0000256" key="3">
    <source>
        <dbReference type="RuleBase" id="RU003718"/>
    </source>
</evidence>
<evidence type="ECO:0000256" key="4">
    <source>
        <dbReference type="RuleBase" id="RU362057"/>
    </source>
</evidence>
<comment type="similarity">
    <text evidence="1 3">Belongs to the UDP-glycosyltransferase family.</text>
</comment>
<dbReference type="GO" id="GO:0016135">
    <property type="term" value="P:saponin biosynthetic process"/>
    <property type="evidence" value="ECO:0007669"/>
    <property type="project" value="UniProtKB-ARBA"/>
</dbReference>
<dbReference type="PANTHER" id="PTHR48048:SF45">
    <property type="entry name" value="GLYCOSYLTRANSFERASE"/>
    <property type="match status" value="1"/>
</dbReference>
<evidence type="ECO:0000256" key="2">
    <source>
        <dbReference type="ARBA" id="ARBA00022679"/>
    </source>
</evidence>